<organism evidence="1 2">
    <name type="scientific">Fusarium torreyae</name>
    <dbReference type="NCBI Taxonomy" id="1237075"/>
    <lineage>
        <taxon>Eukaryota</taxon>
        <taxon>Fungi</taxon>
        <taxon>Dikarya</taxon>
        <taxon>Ascomycota</taxon>
        <taxon>Pezizomycotina</taxon>
        <taxon>Sordariomycetes</taxon>
        <taxon>Hypocreomycetidae</taxon>
        <taxon>Hypocreales</taxon>
        <taxon>Nectriaceae</taxon>
        <taxon>Fusarium</taxon>
    </lineage>
</organism>
<gene>
    <name evidence="1" type="ORF">NW762_003247</name>
</gene>
<proteinExistence type="predicted"/>
<dbReference type="InterPro" id="IPR053143">
    <property type="entry name" value="Arylsulfate_ST"/>
</dbReference>
<dbReference type="InterPro" id="IPR039535">
    <property type="entry name" value="ASST-like"/>
</dbReference>
<sequence length="644" mass="71638">MVVISGSPWAKRLIFTAISLNILFWWYCFSIPGSDDVVSPPPALPPREGVQDGQPGGKVLAPDAAKAQKGAAKVAAAGKALVQASKEAKSGETLVEEKSLKNFNSWSNFDVVRPRNEKTFAHRRFRSSPHKSPHIEWLPNKKELAKGYIFITVQSTGIEKGLVQTGSFIMKQNAEMIYAHDTEPYGSEGLQVQTMNNERYMTLWRGAQKQGHGFGEVIIMDEGYEKTTIKLDQIDAAISNMFGQKFLSTLDFHEQELTPRGTILVTAYNTTEYNLTAMGGPEKGYIADSMFFEIDIETQDVLFSWSALQHFYPEDSMQPLISTKGNGGPRSPYDFFNLNSVQAVGYDSFLISSRHFWSVFLISRSTGGILWELRGNAKGGDFGALPPDGRFRWQNHVRAHQVTSKGMVISMLDNHNSHEDTGKTPSRGLILHVKLPPNRSEKPQVLRTLQPDVARFSQDFGNYQLGLSNGNQLISYGDGGVVHEFGPDDGHDLRWQGRFGFDGAVRSYRAYKYQWKGTPTHWSPSLVLEKRGESVVGFVSWNGATDIEAYNVYAVEKARAPMRLLGKARVWGFETAFDLTSKFNESNCVVVAAVRDDQEIRQSNLGCIEGKTFVSTFVDSKGKEVGDSVVANDGIVQKVMGFFS</sequence>
<name>A0A9W8S907_9HYPO</name>
<comment type="caution">
    <text evidence="1">The sequence shown here is derived from an EMBL/GenBank/DDBJ whole genome shotgun (WGS) entry which is preliminary data.</text>
</comment>
<dbReference type="AlphaFoldDB" id="A0A9W8S907"/>
<dbReference type="Proteomes" id="UP001152049">
    <property type="component" value="Unassembled WGS sequence"/>
</dbReference>
<evidence type="ECO:0000313" key="2">
    <source>
        <dbReference type="Proteomes" id="UP001152049"/>
    </source>
</evidence>
<dbReference type="EMBL" id="JAOQAZ010000004">
    <property type="protein sequence ID" value="KAJ4267148.1"/>
    <property type="molecule type" value="Genomic_DNA"/>
</dbReference>
<evidence type="ECO:0008006" key="3">
    <source>
        <dbReference type="Google" id="ProtNLM"/>
    </source>
</evidence>
<protein>
    <recommendedName>
        <fullName evidence="3">ASST-domain-containing protein</fullName>
    </recommendedName>
</protein>
<dbReference type="PANTHER" id="PTHR35340:SF6">
    <property type="entry name" value="ASST-DOMAIN-CONTAINING PROTEIN"/>
    <property type="match status" value="1"/>
</dbReference>
<reference evidence="1" key="1">
    <citation type="submission" date="2022-09" db="EMBL/GenBank/DDBJ databases">
        <title>Fusarium specimens isolated from Avocado Roots.</title>
        <authorList>
            <person name="Stajich J."/>
            <person name="Roper C."/>
            <person name="Heimlech-Rivalta G."/>
        </authorList>
    </citation>
    <scope>NUCLEOTIDE SEQUENCE</scope>
    <source>
        <strain evidence="1">CF00136</strain>
    </source>
</reference>
<dbReference type="OrthoDB" id="5377172at2759"/>
<dbReference type="PANTHER" id="PTHR35340">
    <property type="entry name" value="PQQ ENZYME REPEAT PROTEIN-RELATED"/>
    <property type="match status" value="1"/>
</dbReference>
<accession>A0A9W8S907</accession>
<dbReference type="Pfam" id="PF14269">
    <property type="entry name" value="Arylsulfotran_2"/>
    <property type="match status" value="1"/>
</dbReference>
<keyword evidence="2" id="KW-1185">Reference proteome</keyword>
<evidence type="ECO:0000313" key="1">
    <source>
        <dbReference type="EMBL" id="KAJ4267148.1"/>
    </source>
</evidence>